<dbReference type="Proteomes" id="UP000198211">
    <property type="component" value="Unassembled WGS sequence"/>
</dbReference>
<proteinExistence type="predicted"/>
<evidence type="ECO:0000313" key="3">
    <source>
        <dbReference type="Proteomes" id="UP000198211"/>
    </source>
</evidence>
<feature type="non-terminal residue" evidence="2">
    <location>
        <position position="1"/>
    </location>
</feature>
<dbReference type="EMBL" id="NBNE01006586">
    <property type="protein sequence ID" value="OWZ01825.1"/>
    <property type="molecule type" value="Genomic_DNA"/>
</dbReference>
<gene>
    <name evidence="2" type="ORF">PHMEG_00026722</name>
</gene>
<organism evidence="2 3">
    <name type="scientific">Phytophthora megakarya</name>
    <dbReference type="NCBI Taxonomy" id="4795"/>
    <lineage>
        <taxon>Eukaryota</taxon>
        <taxon>Sar</taxon>
        <taxon>Stramenopiles</taxon>
        <taxon>Oomycota</taxon>
        <taxon>Peronosporomycetes</taxon>
        <taxon>Peronosporales</taxon>
        <taxon>Peronosporaceae</taxon>
        <taxon>Phytophthora</taxon>
    </lineage>
</organism>
<name>A0A225V8X8_9STRA</name>
<sequence length="134" mass="16069">RLETNGTPYQLFPIVHVSKLKPVREFPSRPELRLTVPAEERFDFDEELLPEDRWETHNDAYEVEQILDVREGRTTRYGRTRREFRVKWRGYRETSWVDELDLNCGGLLYDFLRKHTGRSRLEVMQSHEDAATES</sequence>
<dbReference type="OrthoDB" id="433924at2759"/>
<dbReference type="PROSITE" id="PS50013">
    <property type="entry name" value="CHROMO_2"/>
    <property type="match status" value="1"/>
</dbReference>
<evidence type="ECO:0000313" key="2">
    <source>
        <dbReference type="EMBL" id="OWZ01825.1"/>
    </source>
</evidence>
<dbReference type="AlphaFoldDB" id="A0A225V8X8"/>
<protein>
    <recommendedName>
        <fullName evidence="1">Chromo domain-containing protein</fullName>
    </recommendedName>
</protein>
<feature type="domain" description="Chromo" evidence="1">
    <location>
        <begin position="61"/>
        <end position="123"/>
    </location>
</feature>
<reference evidence="3" key="1">
    <citation type="submission" date="2017-03" db="EMBL/GenBank/DDBJ databases">
        <title>Phytopthora megakarya and P. palmivora, two closely related causual agents of cacao black pod achieved similar genome size and gene model numbers by different mechanisms.</title>
        <authorList>
            <person name="Ali S."/>
            <person name="Shao J."/>
            <person name="Larry D.J."/>
            <person name="Kronmiller B."/>
            <person name="Shen D."/>
            <person name="Strem M.D."/>
            <person name="Melnick R.L."/>
            <person name="Guiltinan M.J."/>
            <person name="Tyler B.M."/>
            <person name="Meinhardt L.W."/>
            <person name="Bailey B.A."/>
        </authorList>
    </citation>
    <scope>NUCLEOTIDE SEQUENCE [LARGE SCALE GENOMIC DNA]</scope>
    <source>
        <strain evidence="3">zdho120</strain>
    </source>
</reference>
<dbReference type="CDD" id="cd00024">
    <property type="entry name" value="CD_CSD"/>
    <property type="match status" value="1"/>
</dbReference>
<dbReference type="InterPro" id="IPR016197">
    <property type="entry name" value="Chromo-like_dom_sf"/>
</dbReference>
<dbReference type="SMART" id="SM00298">
    <property type="entry name" value="CHROMO"/>
    <property type="match status" value="1"/>
</dbReference>
<keyword evidence="3" id="KW-1185">Reference proteome</keyword>
<dbReference type="SUPFAM" id="SSF54160">
    <property type="entry name" value="Chromo domain-like"/>
    <property type="match status" value="1"/>
</dbReference>
<accession>A0A225V8X8</accession>
<evidence type="ECO:0000259" key="1">
    <source>
        <dbReference type="PROSITE" id="PS50013"/>
    </source>
</evidence>
<comment type="caution">
    <text evidence="2">The sequence shown here is derived from an EMBL/GenBank/DDBJ whole genome shotgun (WGS) entry which is preliminary data.</text>
</comment>
<dbReference type="Gene3D" id="2.40.50.40">
    <property type="match status" value="1"/>
</dbReference>
<dbReference type="InterPro" id="IPR000953">
    <property type="entry name" value="Chromo/chromo_shadow_dom"/>
</dbReference>